<comment type="caution">
    <text evidence="1">The sequence shown here is derived from an EMBL/GenBank/DDBJ whole genome shotgun (WGS) entry which is preliminary data.</text>
</comment>
<dbReference type="Pfam" id="PF01144">
    <property type="entry name" value="CoA_trans"/>
    <property type="match status" value="1"/>
</dbReference>
<evidence type="ECO:0000313" key="1">
    <source>
        <dbReference type="EMBL" id="GBG27094.1"/>
    </source>
</evidence>
<sequence>MVKRLLASHLGQIPDLHPRIKASELEAYAVPLGTIARIIRSRACGNPGYVTSIGLGTFVDPRNTGGKLNSATTEDICEVINLDDQEFLRYKTMNFDACIIRASVGDTEGNLTLENESLYSDPLLMATATRASGGIVIAQVDRLAKAGSLRAADVRVPAPLVDAVVVVSEPEHRSMGLYTNGYDPSLSGDVLMPLDEMPPLSMSEKKIMGRRAAMELGNHVCNLGIGAPEFVANCAQEAGILDHVTLTTEAGLFGGLGSSGLNFGSAHNPQARIELSQQFDYYNARALDSAFLGAAEIDASTGDVNVSNLGTDRFIGPGGFIDITQSTRRVIFMGTFTKKGLRVSAKDGALSIDQEGSIPMFKPIREVTFSGARALAQGQDIKYVTERAVFELTPQGLELVEVAPGIDLDKDVLAHMDPKPIVRRDTIKEMDPRIFQEQPMDLQEDFFRMGKGFKQRFVVREESSTCLFDASGLAIRSMQAVNAFMDDVNAVLSTITKDGAKKLDCVASYEGSEISSSLLEPFLARAKEVHEKYFSSVRRLGGKSFARQEMARAMQLVPNASIWEDLAEDRSTLSRKEFKEGLEKTFGLQFTEREIIRILGTDSGPVARKAFDRLVARAWTRLLAR</sequence>
<reference evidence="1 2" key="1">
    <citation type="submission" date="2017-12" db="EMBL/GenBank/DDBJ databases">
        <title>Sequencing, de novo assembly and annotation of complete genome of a new Thraustochytrid species, strain FCC1311.</title>
        <authorList>
            <person name="Sedici K."/>
            <person name="Godart F."/>
            <person name="Aiese Cigliano R."/>
            <person name="Sanseverino W."/>
            <person name="Barakat M."/>
            <person name="Ortet P."/>
            <person name="Marechal E."/>
            <person name="Cagnac O."/>
            <person name="Amato A."/>
        </authorList>
    </citation>
    <scope>NUCLEOTIDE SEQUENCE [LARGE SCALE GENOMIC DNA]</scope>
</reference>
<dbReference type="EMBL" id="BEYU01000027">
    <property type="protein sequence ID" value="GBG27094.1"/>
    <property type="molecule type" value="Genomic_DNA"/>
</dbReference>
<dbReference type="PANTHER" id="PTHR43293:SF1">
    <property type="entry name" value="ACETATE COA-TRANSFERASE YDIF"/>
    <property type="match status" value="1"/>
</dbReference>
<dbReference type="SUPFAM" id="SSF100950">
    <property type="entry name" value="NagB/RpiA/CoA transferase-like"/>
    <property type="match status" value="2"/>
</dbReference>
<dbReference type="AlphaFoldDB" id="A0A2R5GGW7"/>
<accession>A0A2R5GGW7</accession>
<keyword evidence="2" id="KW-1185">Reference proteome</keyword>
<dbReference type="SMART" id="SM00882">
    <property type="entry name" value="CoA_trans"/>
    <property type="match status" value="1"/>
</dbReference>
<evidence type="ECO:0000313" key="2">
    <source>
        <dbReference type="Proteomes" id="UP000241890"/>
    </source>
</evidence>
<name>A0A2R5GGW7_9STRA</name>
<protein>
    <submittedName>
        <fullName evidence="1">Succinyl-CoA:3-ketoacid coenzyme A transferase 1, mitochondrial</fullName>
    </submittedName>
</protein>
<dbReference type="InParanoid" id="A0A2R5GGW7"/>
<keyword evidence="1" id="KW-0808">Transferase</keyword>
<gene>
    <name evidence="1" type="ORF">FCC1311_089751</name>
</gene>
<dbReference type="PANTHER" id="PTHR43293">
    <property type="entry name" value="ACETATE COA-TRANSFERASE YDIF"/>
    <property type="match status" value="1"/>
</dbReference>
<dbReference type="OrthoDB" id="48317at2759"/>
<organism evidence="1 2">
    <name type="scientific">Hondaea fermentalgiana</name>
    <dbReference type="NCBI Taxonomy" id="2315210"/>
    <lineage>
        <taxon>Eukaryota</taxon>
        <taxon>Sar</taxon>
        <taxon>Stramenopiles</taxon>
        <taxon>Bigyra</taxon>
        <taxon>Labyrinthulomycetes</taxon>
        <taxon>Thraustochytrida</taxon>
        <taxon>Thraustochytriidae</taxon>
        <taxon>Hondaea</taxon>
    </lineage>
</organism>
<dbReference type="InterPro" id="IPR004165">
    <property type="entry name" value="CoA_trans_fam_I"/>
</dbReference>
<dbReference type="GO" id="GO:0008410">
    <property type="term" value="F:CoA-transferase activity"/>
    <property type="evidence" value="ECO:0007669"/>
    <property type="project" value="InterPro"/>
</dbReference>
<dbReference type="Gene3D" id="3.40.1080.10">
    <property type="entry name" value="Glutaconate Coenzyme A-transferase"/>
    <property type="match status" value="2"/>
</dbReference>
<proteinExistence type="predicted"/>
<dbReference type="InterPro" id="IPR037171">
    <property type="entry name" value="NagB/RpiA_transferase-like"/>
</dbReference>
<dbReference type="Proteomes" id="UP000241890">
    <property type="component" value="Unassembled WGS sequence"/>
</dbReference>